<organism evidence="2 3">
    <name type="scientific">Thermococcus gorgonarius</name>
    <dbReference type="NCBI Taxonomy" id="71997"/>
    <lineage>
        <taxon>Archaea</taxon>
        <taxon>Methanobacteriati</taxon>
        <taxon>Methanobacteriota</taxon>
        <taxon>Thermococci</taxon>
        <taxon>Thermococcales</taxon>
        <taxon>Thermococcaceae</taxon>
        <taxon>Thermococcus</taxon>
    </lineage>
</organism>
<protein>
    <recommendedName>
        <fullName evidence="4">Lipoprotein</fullName>
    </recommendedName>
</protein>
<dbReference type="AlphaFoldDB" id="A0A2Z2M8T8"/>
<feature type="region of interest" description="Disordered" evidence="1">
    <location>
        <begin position="27"/>
        <end position="52"/>
    </location>
</feature>
<evidence type="ECO:0000313" key="2">
    <source>
        <dbReference type="EMBL" id="ASJ00832.1"/>
    </source>
</evidence>
<keyword evidence="3" id="KW-1185">Reference proteome</keyword>
<dbReference type="RefSeq" id="WP_088885167.1">
    <property type="nucleotide sequence ID" value="NZ_CP014855.1"/>
</dbReference>
<proteinExistence type="predicted"/>
<evidence type="ECO:0000313" key="3">
    <source>
        <dbReference type="Proteomes" id="UP000250134"/>
    </source>
</evidence>
<evidence type="ECO:0008006" key="4">
    <source>
        <dbReference type="Google" id="ProtNLM"/>
    </source>
</evidence>
<gene>
    <name evidence="2" type="ORF">A3K92_04720</name>
</gene>
<dbReference type="Proteomes" id="UP000250134">
    <property type="component" value="Chromosome"/>
</dbReference>
<sequence>MKKLAKYIIVVLFIGIVLSSGCTGGGTKETSSSKSSNSQSTTSASHGTSTTTQTTLTQTAAYWTSPWEYSPVKVGSEVYNVTYYKVHYKVQPNQSSPVYEYVVEKRVDKTKVHVYGRSLTGNTVDLGEHDVYQYETIVTPVKAANLNGKLTLKVWYKNSVGEAFVYPWDIVWASYFSPYGSMGANEFVGLEMEYGGKSFTMTNGAAFKNGVLPYFEGDTEWMSEINTDLTNLYMGWFAVIHVTVWNEFRAKNVFQPLSGSLSDGQGHTISWSSEPDGTAEFSGVKFALIKFQWSYSGAPEGTSIDGHGKFSPYVFMPFEVEGHFTYMDSKTGESTTIYGYMEIEDLKLNEVSP</sequence>
<dbReference type="EMBL" id="CP014855">
    <property type="protein sequence ID" value="ASJ00832.1"/>
    <property type="molecule type" value="Genomic_DNA"/>
</dbReference>
<name>A0A2Z2M8T8_THEGO</name>
<dbReference type="GeneID" id="33331829"/>
<dbReference type="OrthoDB" id="86179at2157"/>
<accession>A0A2Z2M8T8</accession>
<dbReference type="PROSITE" id="PS51257">
    <property type="entry name" value="PROKAR_LIPOPROTEIN"/>
    <property type="match status" value="1"/>
</dbReference>
<dbReference type="KEGG" id="tgg:A3K92_04720"/>
<feature type="compositionally biased region" description="Low complexity" evidence="1">
    <location>
        <begin position="28"/>
        <end position="52"/>
    </location>
</feature>
<reference evidence="2 3" key="1">
    <citation type="submission" date="2016-03" db="EMBL/GenBank/DDBJ databases">
        <title>Complete genome sequence of Thermococcus gorgonarius.</title>
        <authorList>
            <person name="Oger P.M."/>
        </authorList>
    </citation>
    <scope>NUCLEOTIDE SEQUENCE [LARGE SCALE GENOMIC DNA]</scope>
    <source>
        <strain evidence="2 3">W-12</strain>
    </source>
</reference>
<evidence type="ECO:0000256" key="1">
    <source>
        <dbReference type="SAM" id="MobiDB-lite"/>
    </source>
</evidence>